<dbReference type="InterPro" id="IPR016035">
    <property type="entry name" value="Acyl_Trfase/lysoPLipase"/>
</dbReference>
<keyword evidence="2" id="KW-1185">Reference proteome</keyword>
<gene>
    <name evidence="1" type="ORF">PV07_11968</name>
</gene>
<dbReference type="AlphaFoldDB" id="A0A0D2BZQ2"/>
<dbReference type="EMBL" id="KN847046">
    <property type="protein sequence ID" value="KIW23795.1"/>
    <property type="molecule type" value="Genomic_DNA"/>
</dbReference>
<reference evidence="1 2" key="1">
    <citation type="submission" date="2015-01" db="EMBL/GenBank/DDBJ databases">
        <title>The Genome Sequence of Cladophialophora immunda CBS83496.</title>
        <authorList>
            <consortium name="The Broad Institute Genomics Platform"/>
            <person name="Cuomo C."/>
            <person name="de Hoog S."/>
            <person name="Gorbushina A."/>
            <person name="Stielow B."/>
            <person name="Teixiera M."/>
            <person name="Abouelleil A."/>
            <person name="Chapman S.B."/>
            <person name="Priest M."/>
            <person name="Young S.K."/>
            <person name="Wortman J."/>
            <person name="Nusbaum C."/>
            <person name="Birren B."/>
        </authorList>
    </citation>
    <scope>NUCLEOTIDE SEQUENCE [LARGE SCALE GENOMIC DNA]</scope>
    <source>
        <strain evidence="1 2">CBS 83496</strain>
    </source>
</reference>
<proteinExistence type="predicted"/>
<accession>A0A0D2BZQ2</accession>
<organism evidence="1 2">
    <name type="scientific">Cladophialophora immunda</name>
    <dbReference type="NCBI Taxonomy" id="569365"/>
    <lineage>
        <taxon>Eukaryota</taxon>
        <taxon>Fungi</taxon>
        <taxon>Dikarya</taxon>
        <taxon>Ascomycota</taxon>
        <taxon>Pezizomycotina</taxon>
        <taxon>Eurotiomycetes</taxon>
        <taxon>Chaetothyriomycetidae</taxon>
        <taxon>Chaetothyriales</taxon>
        <taxon>Herpotrichiellaceae</taxon>
        <taxon>Cladophialophora</taxon>
    </lineage>
</organism>
<dbReference type="STRING" id="569365.A0A0D2BZQ2"/>
<protein>
    <recommendedName>
        <fullName evidence="3">PNPLA domain-containing protein</fullName>
    </recommendedName>
</protein>
<sequence length="376" mass="41916">MVAGEDDLLVLKQIAGLVDTPELKPAEILDETDAGEANAVSICSITDEVIPRLDGWFDESQERLVRCNGKERYARKFEPDAKPWSLGGSSESSKPVRVLSLGDGPDCDPIALVNFMENLMNATTPGLKPCDAFDLIGGVGVGGLNALFLGRLGFTLDDCPRLSPWWPLVFELITNDEGFTETIWQPMLASEDESLPTTRDEYTFVVANLKNRQDQVLLRTYHGSDSKRLSEQSRIREAMIATGSSVYGRAFWPWNLIEYQDILSRWRQEQELDWEFSPASAYPSADQVTSATNDPIYHAYREARSIWPDREIRIASFMPRMKTGDPGRKAAMEVRGFKVDSSQKGTEGQLLRADDAMDFSSAAFSEMGNAFWADGS</sequence>
<evidence type="ECO:0000313" key="2">
    <source>
        <dbReference type="Proteomes" id="UP000054466"/>
    </source>
</evidence>
<evidence type="ECO:0008006" key="3">
    <source>
        <dbReference type="Google" id="ProtNLM"/>
    </source>
</evidence>
<name>A0A0D2BZQ2_9EURO</name>
<dbReference type="Proteomes" id="UP000054466">
    <property type="component" value="Unassembled WGS sequence"/>
</dbReference>
<dbReference type="RefSeq" id="XP_016244011.1">
    <property type="nucleotide sequence ID" value="XM_016399449.1"/>
</dbReference>
<dbReference type="OrthoDB" id="5412588at2759"/>
<dbReference type="Gene3D" id="3.40.1090.10">
    <property type="entry name" value="Cytosolic phospholipase A2 catalytic domain"/>
    <property type="match status" value="1"/>
</dbReference>
<evidence type="ECO:0000313" key="1">
    <source>
        <dbReference type="EMBL" id="KIW23795.1"/>
    </source>
</evidence>
<dbReference type="SUPFAM" id="SSF52151">
    <property type="entry name" value="FabD/lysophospholipase-like"/>
    <property type="match status" value="1"/>
</dbReference>
<dbReference type="HOGENOM" id="CLU_735660_0_0_1"/>
<dbReference type="VEuPathDB" id="FungiDB:PV07_11968"/>
<dbReference type="GeneID" id="27351162"/>